<feature type="compositionally biased region" description="Acidic residues" evidence="2">
    <location>
        <begin position="372"/>
        <end position="388"/>
    </location>
</feature>
<dbReference type="EMBL" id="KV454209">
    <property type="protein sequence ID" value="ODQ61126.1"/>
    <property type="molecule type" value="Genomic_DNA"/>
</dbReference>
<evidence type="ECO:0000259" key="3">
    <source>
        <dbReference type="Pfam" id="PF12936"/>
    </source>
</evidence>
<reference evidence="4 5" key="1">
    <citation type="journal article" date="2016" name="Proc. Natl. Acad. Sci. U.S.A.">
        <title>Comparative genomics of biotechnologically important yeasts.</title>
        <authorList>
            <person name="Riley R."/>
            <person name="Haridas S."/>
            <person name="Wolfe K.H."/>
            <person name="Lopes M.R."/>
            <person name="Hittinger C.T."/>
            <person name="Goeker M."/>
            <person name="Salamov A.A."/>
            <person name="Wisecaver J.H."/>
            <person name="Long T.M."/>
            <person name="Calvey C.H."/>
            <person name="Aerts A.L."/>
            <person name="Barry K.W."/>
            <person name="Choi C."/>
            <person name="Clum A."/>
            <person name="Coughlan A.Y."/>
            <person name="Deshpande S."/>
            <person name="Douglass A.P."/>
            <person name="Hanson S.J."/>
            <person name="Klenk H.-P."/>
            <person name="LaButti K.M."/>
            <person name="Lapidus A."/>
            <person name="Lindquist E.A."/>
            <person name="Lipzen A.M."/>
            <person name="Meier-Kolthoff J.P."/>
            <person name="Ohm R.A."/>
            <person name="Otillar R.P."/>
            <person name="Pangilinan J.L."/>
            <person name="Peng Y."/>
            <person name="Rokas A."/>
            <person name="Rosa C.A."/>
            <person name="Scheuner C."/>
            <person name="Sibirny A.A."/>
            <person name="Slot J.C."/>
            <person name="Stielow J.B."/>
            <person name="Sun H."/>
            <person name="Kurtzman C.P."/>
            <person name="Blackwell M."/>
            <person name="Grigoriev I.V."/>
            <person name="Jeffries T.W."/>
        </authorList>
    </citation>
    <scope>NUCLEOTIDE SEQUENCE [LARGE SCALE GENOMIC DNA]</scope>
    <source>
        <strain evidence="5">ATCC 58044 / CBS 1984 / NCYC 433 / NRRL Y-366-8</strain>
    </source>
</reference>
<dbReference type="OrthoDB" id="10252032at2759"/>
<dbReference type="Pfam" id="PF05178">
    <property type="entry name" value="Kri1"/>
    <property type="match status" value="1"/>
</dbReference>
<dbReference type="GeneID" id="30200478"/>
<dbReference type="RefSeq" id="XP_019040333.1">
    <property type="nucleotide sequence ID" value="XM_019183232.1"/>
</dbReference>
<feature type="compositionally biased region" description="Basic and acidic residues" evidence="2">
    <location>
        <begin position="389"/>
        <end position="403"/>
    </location>
</feature>
<dbReference type="AlphaFoldDB" id="A0A1E3P6T0"/>
<feature type="region of interest" description="Disordered" evidence="2">
    <location>
        <begin position="349"/>
        <end position="447"/>
    </location>
</feature>
<gene>
    <name evidence="4" type="ORF">WICANDRAFT_61696</name>
</gene>
<dbReference type="GO" id="GO:0005730">
    <property type="term" value="C:nucleolus"/>
    <property type="evidence" value="ECO:0007669"/>
    <property type="project" value="EnsemblFungi"/>
</dbReference>
<feature type="compositionally biased region" description="Basic and acidic residues" evidence="2">
    <location>
        <begin position="164"/>
        <end position="178"/>
    </location>
</feature>
<feature type="compositionally biased region" description="Acidic residues" evidence="2">
    <location>
        <begin position="30"/>
        <end position="56"/>
    </location>
</feature>
<dbReference type="GO" id="GO:0000447">
    <property type="term" value="P:endonucleolytic cleavage in ITS1 to separate SSU-rRNA from 5.8S rRNA and LSU-rRNA from tricistronic rRNA transcript (SSU-rRNA, 5.8S rRNA, LSU-rRNA)"/>
    <property type="evidence" value="ECO:0007669"/>
    <property type="project" value="EnsemblFungi"/>
</dbReference>
<comment type="similarity">
    <text evidence="1">Belongs to the KRI1 family.</text>
</comment>
<dbReference type="Proteomes" id="UP000094112">
    <property type="component" value="Unassembled WGS sequence"/>
</dbReference>
<organism evidence="4 5">
    <name type="scientific">Wickerhamomyces anomalus (strain ATCC 58044 / CBS 1984 / NCYC 433 / NRRL Y-366-8)</name>
    <name type="common">Yeast</name>
    <name type="synonym">Hansenula anomala</name>
    <dbReference type="NCBI Taxonomy" id="683960"/>
    <lineage>
        <taxon>Eukaryota</taxon>
        <taxon>Fungi</taxon>
        <taxon>Dikarya</taxon>
        <taxon>Ascomycota</taxon>
        <taxon>Saccharomycotina</taxon>
        <taxon>Saccharomycetes</taxon>
        <taxon>Phaffomycetales</taxon>
        <taxon>Wickerhamomycetaceae</taxon>
        <taxon>Wickerhamomyces</taxon>
    </lineage>
</organism>
<feature type="compositionally biased region" description="Basic and acidic residues" evidence="2">
    <location>
        <begin position="131"/>
        <end position="142"/>
    </location>
</feature>
<dbReference type="PANTHER" id="PTHR14490:SF5">
    <property type="entry name" value="PROTEIN KRI1 HOMOLOG"/>
    <property type="match status" value="1"/>
</dbReference>
<feature type="compositionally biased region" description="Basic and acidic residues" evidence="2">
    <location>
        <begin position="10"/>
        <end position="29"/>
    </location>
</feature>
<sequence length="553" mass="64933">MARKKSAAKRAREQAEQEPKPQVEKKIEEQVSEEFSSEEESSSSEEEDDFGELITEDVEEGINKVLSAIRSGDKSALLDPKVKFFNDQISKDSTKKEKEKPIYLKDYHRMRLLNGEGLEEEKEEQAQPEFKTYDQEQEEQRNELLSQINNAMGDEDEDDEEDDGFLKKKVETESESKPKRVLPNPEEDEEKFLQEFAAQHAWIPQKGDKIINLDNHGEEEDDEEFDDAVEQFEHAYNHRYEDPSSAEIISYARNAATVRRDTNSRKKKRELKKEEANKLKQEKETQIFKKKNEKINKLADILEQIKNDYGAEINEDLVKRISDSLLDKDFDDSQWDTLLQELFNDEFYNDDASKPQWDEDDEIMKDFKPSGADEDDEEEQSEAEEADEEPAKKKSKKDQLKEKKDKKKEKKRLKELAEQAVEANKLKIVDQVEEEREGRSKEKKDTFKYREVSPETFGLTTRDILVADDLQLNEYVGLKKYAAYRPKDQRVKDRRKLAKAKQLKEWRKKVFKNENGPEVDENDKEGDIKIPIPADVEKKSKKSRKRKHEKLMD</sequence>
<protein>
    <recommendedName>
        <fullName evidence="3">Kri1-like C-terminal domain-containing protein</fullName>
    </recommendedName>
</protein>
<dbReference type="GO" id="GO:0030686">
    <property type="term" value="C:90S preribosome"/>
    <property type="evidence" value="ECO:0007669"/>
    <property type="project" value="EnsemblFungi"/>
</dbReference>
<dbReference type="Pfam" id="PF12936">
    <property type="entry name" value="Kri1_C"/>
    <property type="match status" value="1"/>
</dbReference>
<evidence type="ECO:0000313" key="5">
    <source>
        <dbReference type="Proteomes" id="UP000094112"/>
    </source>
</evidence>
<feature type="region of interest" description="Disordered" evidence="2">
    <location>
        <begin position="115"/>
        <end position="188"/>
    </location>
</feature>
<accession>A0A1E3P6T0</accession>
<feature type="compositionally biased region" description="Acidic residues" evidence="2">
    <location>
        <begin position="153"/>
        <end position="163"/>
    </location>
</feature>
<feature type="domain" description="Kri1-like C-terminal" evidence="3">
    <location>
        <begin position="418"/>
        <end position="510"/>
    </location>
</feature>
<feature type="region of interest" description="Disordered" evidence="2">
    <location>
        <begin position="1"/>
        <end position="56"/>
    </location>
</feature>
<keyword evidence="5" id="KW-1185">Reference proteome</keyword>
<evidence type="ECO:0000313" key="4">
    <source>
        <dbReference type="EMBL" id="ODQ61126.1"/>
    </source>
</evidence>
<feature type="region of interest" description="Disordered" evidence="2">
    <location>
        <begin position="259"/>
        <end position="281"/>
    </location>
</feature>
<feature type="compositionally biased region" description="Basic and acidic residues" evidence="2">
    <location>
        <begin position="271"/>
        <end position="281"/>
    </location>
</feature>
<dbReference type="InterPro" id="IPR024626">
    <property type="entry name" value="Kri1-like_C"/>
</dbReference>
<dbReference type="PANTHER" id="PTHR14490">
    <property type="entry name" value="ZINC FINGER, ZZ TYPE"/>
    <property type="match status" value="1"/>
</dbReference>
<feature type="region of interest" description="Disordered" evidence="2">
    <location>
        <begin position="509"/>
        <end position="553"/>
    </location>
</feature>
<dbReference type="STRING" id="683960.A0A1E3P6T0"/>
<evidence type="ECO:0000256" key="1">
    <source>
        <dbReference type="ARBA" id="ARBA00007473"/>
    </source>
</evidence>
<feature type="compositionally biased region" description="Basic and acidic residues" evidence="2">
    <location>
        <begin position="424"/>
        <end position="447"/>
    </location>
</feature>
<proteinExistence type="inferred from homology"/>
<dbReference type="InterPro" id="IPR018034">
    <property type="entry name" value="Kri1"/>
</dbReference>
<feature type="compositionally biased region" description="Basic residues" evidence="2">
    <location>
        <begin position="539"/>
        <end position="553"/>
    </location>
</feature>
<name>A0A1E3P6T0_WICAA</name>
<evidence type="ECO:0000256" key="2">
    <source>
        <dbReference type="SAM" id="MobiDB-lite"/>
    </source>
</evidence>